<feature type="compositionally biased region" description="Polar residues" evidence="2">
    <location>
        <begin position="19"/>
        <end position="33"/>
    </location>
</feature>
<dbReference type="PROSITE" id="PS51257">
    <property type="entry name" value="PROKAR_LIPOPROTEIN"/>
    <property type="match status" value="1"/>
</dbReference>
<proteinExistence type="predicted"/>
<organism evidence="4 5">
    <name type="scientific">Lentibacillus kimchii</name>
    <dbReference type="NCBI Taxonomy" id="1542911"/>
    <lineage>
        <taxon>Bacteria</taxon>
        <taxon>Bacillati</taxon>
        <taxon>Bacillota</taxon>
        <taxon>Bacilli</taxon>
        <taxon>Bacillales</taxon>
        <taxon>Bacillaceae</taxon>
        <taxon>Lentibacillus</taxon>
    </lineage>
</organism>
<feature type="chain" id="PRO_5046596920" evidence="3">
    <location>
        <begin position="22"/>
        <end position="215"/>
    </location>
</feature>
<dbReference type="SUPFAM" id="SSF63817">
    <property type="entry name" value="Sortase"/>
    <property type="match status" value="1"/>
</dbReference>
<evidence type="ECO:0000313" key="5">
    <source>
        <dbReference type="Proteomes" id="UP001596620"/>
    </source>
</evidence>
<accession>A0ABW2UVW7</accession>
<sequence>MWKVISILLLMVLVSCGQTQGTDSSDQSNNDRVNGQGEAAREVNDSAEPQDNDYIETESSPVITDPEYGVVPETIQIDSIGVDSAVEEVGMMENGEMAVPDNFRITGWYDRGIKPGERGSAVIAGHVDDKTGPGVFFDLEDMQEGDEVEILNDEGDKLVFEVVDKQVFPMDDAPVKDIFGYTSRRMLNLVTCTGAFDRSKGGHVDRLVVYTELKE</sequence>
<dbReference type="Pfam" id="PF04203">
    <property type="entry name" value="Sortase"/>
    <property type="match status" value="1"/>
</dbReference>
<dbReference type="InterPro" id="IPR005754">
    <property type="entry name" value="Sortase"/>
</dbReference>
<feature type="region of interest" description="Disordered" evidence="2">
    <location>
        <begin position="19"/>
        <end position="55"/>
    </location>
</feature>
<dbReference type="RefSeq" id="WP_382358989.1">
    <property type="nucleotide sequence ID" value="NZ_JBHTGR010000023.1"/>
</dbReference>
<reference evidence="5" key="1">
    <citation type="journal article" date="2019" name="Int. J. Syst. Evol. Microbiol.">
        <title>The Global Catalogue of Microorganisms (GCM) 10K type strain sequencing project: providing services to taxonomists for standard genome sequencing and annotation.</title>
        <authorList>
            <consortium name="The Broad Institute Genomics Platform"/>
            <consortium name="The Broad Institute Genome Sequencing Center for Infectious Disease"/>
            <person name="Wu L."/>
            <person name="Ma J."/>
        </authorList>
    </citation>
    <scope>NUCLEOTIDE SEQUENCE [LARGE SCALE GENOMIC DNA]</scope>
    <source>
        <strain evidence="5">JCM 30234</strain>
    </source>
</reference>
<evidence type="ECO:0000256" key="1">
    <source>
        <dbReference type="ARBA" id="ARBA00022801"/>
    </source>
</evidence>
<evidence type="ECO:0000256" key="3">
    <source>
        <dbReference type="SAM" id="SignalP"/>
    </source>
</evidence>
<dbReference type="Gene3D" id="2.40.260.10">
    <property type="entry name" value="Sortase"/>
    <property type="match status" value="1"/>
</dbReference>
<comment type="caution">
    <text evidence="4">The sequence shown here is derived from an EMBL/GenBank/DDBJ whole genome shotgun (WGS) entry which is preliminary data.</text>
</comment>
<feature type="signal peptide" evidence="3">
    <location>
        <begin position="1"/>
        <end position="21"/>
    </location>
</feature>
<protein>
    <submittedName>
        <fullName evidence="4">Class F sortase</fullName>
    </submittedName>
</protein>
<evidence type="ECO:0000313" key="4">
    <source>
        <dbReference type="EMBL" id="MFC7747398.1"/>
    </source>
</evidence>
<keyword evidence="5" id="KW-1185">Reference proteome</keyword>
<dbReference type="InterPro" id="IPR042001">
    <property type="entry name" value="Sortase_F"/>
</dbReference>
<keyword evidence="3" id="KW-0732">Signal</keyword>
<keyword evidence="1" id="KW-0378">Hydrolase</keyword>
<gene>
    <name evidence="4" type="ORF">ACFQU8_09145</name>
</gene>
<dbReference type="EMBL" id="JBHTGR010000023">
    <property type="protein sequence ID" value="MFC7747398.1"/>
    <property type="molecule type" value="Genomic_DNA"/>
</dbReference>
<name>A0ABW2UVW7_9BACI</name>
<dbReference type="Proteomes" id="UP001596620">
    <property type="component" value="Unassembled WGS sequence"/>
</dbReference>
<dbReference type="CDD" id="cd05829">
    <property type="entry name" value="Sortase_F"/>
    <property type="match status" value="1"/>
</dbReference>
<dbReference type="InterPro" id="IPR023365">
    <property type="entry name" value="Sortase_dom-sf"/>
</dbReference>
<evidence type="ECO:0000256" key="2">
    <source>
        <dbReference type="SAM" id="MobiDB-lite"/>
    </source>
</evidence>